<evidence type="ECO:0000313" key="3">
    <source>
        <dbReference type="Proteomes" id="UP000006201"/>
    </source>
</evidence>
<comment type="caution">
    <text evidence="2">The sequence shown here is derived from an EMBL/GenBank/DDBJ whole genome shotgun (WGS) entry which is preliminary data.</text>
</comment>
<dbReference type="AlphaFoldDB" id="A4C3E6"/>
<dbReference type="HOGENOM" id="CLU_1359442_0_0_6"/>
<dbReference type="EMBL" id="AAOH01000001">
    <property type="protein sequence ID" value="EAR30078.1"/>
    <property type="molecule type" value="Genomic_DNA"/>
</dbReference>
<keyword evidence="3" id="KW-1185">Reference proteome</keyword>
<reference evidence="2 3" key="1">
    <citation type="submission" date="2006-02" db="EMBL/GenBank/DDBJ databases">
        <authorList>
            <person name="Moran M.A."/>
            <person name="Kjelleberg S."/>
            <person name="Egan S."/>
            <person name="Saunders N."/>
            <person name="Thomas T."/>
            <person name="Ferriera S."/>
            <person name="Johnson J."/>
            <person name="Kravitz S."/>
            <person name="Halpern A."/>
            <person name="Remington K."/>
            <person name="Beeson K."/>
            <person name="Tran B."/>
            <person name="Rogers Y.-H."/>
            <person name="Friedman R."/>
            <person name="Venter J.C."/>
        </authorList>
    </citation>
    <scope>NUCLEOTIDE SEQUENCE [LARGE SCALE GENOMIC DNA]</scope>
    <source>
        <strain evidence="2 3">D2</strain>
    </source>
</reference>
<keyword evidence="1" id="KW-0812">Transmembrane</keyword>
<proteinExistence type="predicted"/>
<gene>
    <name evidence="2" type="ORF">PTD2_00876</name>
</gene>
<feature type="transmembrane region" description="Helical" evidence="1">
    <location>
        <begin position="164"/>
        <end position="181"/>
    </location>
</feature>
<evidence type="ECO:0000313" key="2">
    <source>
        <dbReference type="EMBL" id="EAR30078.1"/>
    </source>
</evidence>
<name>A4C3E6_9GAMM</name>
<dbReference type="Proteomes" id="UP000006201">
    <property type="component" value="Unassembled WGS sequence"/>
</dbReference>
<organism evidence="2 3">
    <name type="scientific">Pseudoalteromonas tunicata D2</name>
    <dbReference type="NCBI Taxonomy" id="87626"/>
    <lineage>
        <taxon>Bacteria</taxon>
        <taxon>Pseudomonadati</taxon>
        <taxon>Pseudomonadota</taxon>
        <taxon>Gammaproteobacteria</taxon>
        <taxon>Alteromonadales</taxon>
        <taxon>Pseudoalteromonadaceae</taxon>
        <taxon>Pseudoalteromonas</taxon>
    </lineage>
</organism>
<accession>A4C3E6</accession>
<protein>
    <submittedName>
        <fullName evidence="2">Uncharacterized protein</fullName>
    </submittedName>
</protein>
<evidence type="ECO:0000256" key="1">
    <source>
        <dbReference type="SAM" id="Phobius"/>
    </source>
</evidence>
<sequence>MKNIILKITGYGLVLGLLLFGVRAWDIKEKWDVNSSPIELKSSSLNSGVEPNSYVRIQGGRLDITNAYEESLTTKKAKAKLSSFFYIPVVNSDGVASYILKRSLEPTISDMVNEVDMTGLLEDGASLSSDMLSEFNKKYKFGGKVFVLDSTYKAKTHVERAKGLLFPLYVIIGALAIRLLLNRNRKIVESEKISTSEEEKA</sequence>
<keyword evidence="1" id="KW-1133">Transmembrane helix</keyword>
<keyword evidence="1" id="KW-0472">Membrane</keyword>
<dbReference type="RefSeq" id="WP_009836379.1">
    <property type="nucleotide sequence ID" value="NZ_AAOH01000001.1"/>
</dbReference>